<dbReference type="RefSeq" id="WP_184365146.1">
    <property type="nucleotide sequence ID" value="NZ_BAAAKM010000120.1"/>
</dbReference>
<feature type="compositionally biased region" description="Basic and acidic residues" evidence="1">
    <location>
        <begin position="1"/>
        <end position="11"/>
    </location>
</feature>
<proteinExistence type="predicted"/>
<sequence>MGKHGDKDKPTDSGSGGSGGSDGEKPNEHGNEGFPSPSQDGQRPT</sequence>
<name>A0A840W3I4_9ACTN</name>
<reference evidence="2 3" key="1">
    <citation type="submission" date="2020-08" db="EMBL/GenBank/DDBJ databases">
        <title>Sequencing the genomes of 1000 actinobacteria strains.</title>
        <authorList>
            <person name="Klenk H.-P."/>
        </authorList>
    </citation>
    <scope>NUCLEOTIDE SEQUENCE [LARGE SCALE GENOMIC DNA]</scope>
    <source>
        <strain evidence="2 3">DSM 44598</strain>
    </source>
</reference>
<feature type="compositionally biased region" description="Basic and acidic residues" evidence="1">
    <location>
        <begin position="22"/>
        <end position="31"/>
    </location>
</feature>
<evidence type="ECO:0000256" key="1">
    <source>
        <dbReference type="SAM" id="MobiDB-lite"/>
    </source>
</evidence>
<dbReference type="Proteomes" id="UP000579647">
    <property type="component" value="Unassembled WGS sequence"/>
</dbReference>
<organism evidence="2 3">
    <name type="scientific">Nocardiopsis metallicus</name>
    <dbReference type="NCBI Taxonomy" id="179819"/>
    <lineage>
        <taxon>Bacteria</taxon>
        <taxon>Bacillati</taxon>
        <taxon>Actinomycetota</taxon>
        <taxon>Actinomycetes</taxon>
        <taxon>Streptosporangiales</taxon>
        <taxon>Nocardiopsidaceae</taxon>
        <taxon>Nocardiopsis</taxon>
    </lineage>
</organism>
<evidence type="ECO:0000313" key="3">
    <source>
        <dbReference type="Proteomes" id="UP000579647"/>
    </source>
</evidence>
<dbReference type="AlphaFoldDB" id="A0A840W3I4"/>
<accession>A0A840W3I4</accession>
<feature type="compositionally biased region" description="Polar residues" evidence="1">
    <location>
        <begin position="36"/>
        <end position="45"/>
    </location>
</feature>
<feature type="region of interest" description="Disordered" evidence="1">
    <location>
        <begin position="1"/>
        <end position="45"/>
    </location>
</feature>
<evidence type="ECO:0000313" key="2">
    <source>
        <dbReference type="EMBL" id="MBB5491460.1"/>
    </source>
</evidence>
<keyword evidence="3" id="KW-1185">Reference proteome</keyword>
<gene>
    <name evidence="2" type="ORF">HNR07_002597</name>
</gene>
<comment type="caution">
    <text evidence="2">The sequence shown here is derived from an EMBL/GenBank/DDBJ whole genome shotgun (WGS) entry which is preliminary data.</text>
</comment>
<protein>
    <submittedName>
        <fullName evidence="2">Uncharacterized protein</fullName>
    </submittedName>
</protein>
<dbReference type="EMBL" id="JACHDO010000001">
    <property type="protein sequence ID" value="MBB5491460.1"/>
    <property type="molecule type" value="Genomic_DNA"/>
</dbReference>